<dbReference type="GO" id="GO:0046872">
    <property type="term" value="F:metal ion binding"/>
    <property type="evidence" value="ECO:0007669"/>
    <property type="project" value="UniProtKB-KW"/>
</dbReference>
<organism evidence="6 7">
    <name type="scientific">Bifidobacterium pullorum subsp. saeculare</name>
    <dbReference type="NCBI Taxonomy" id="78257"/>
    <lineage>
        <taxon>Bacteria</taxon>
        <taxon>Bacillati</taxon>
        <taxon>Actinomycetota</taxon>
        <taxon>Actinomycetes</taxon>
        <taxon>Bifidobacteriales</taxon>
        <taxon>Bifidobacteriaceae</taxon>
        <taxon>Bifidobacterium</taxon>
    </lineage>
</organism>
<dbReference type="SUPFAM" id="SSF102705">
    <property type="entry name" value="NIF3 (NGG1p interacting factor 3)-like"/>
    <property type="match status" value="1"/>
</dbReference>
<dbReference type="GO" id="GO:0005737">
    <property type="term" value="C:cytoplasm"/>
    <property type="evidence" value="ECO:0007669"/>
    <property type="project" value="TreeGrafter"/>
</dbReference>
<protein>
    <recommendedName>
        <fullName evidence="3">GTP cyclohydrolase 1 type 2 homolog</fullName>
    </recommendedName>
</protein>
<feature type="binding site" evidence="5">
    <location>
        <position position="65"/>
    </location>
    <ligand>
        <name>a divalent metal cation</name>
        <dbReference type="ChEBI" id="CHEBI:60240"/>
        <label>1</label>
    </ligand>
</feature>
<evidence type="ECO:0000256" key="4">
    <source>
        <dbReference type="ARBA" id="ARBA00022723"/>
    </source>
</evidence>
<dbReference type="Gene3D" id="3.40.1390.30">
    <property type="entry name" value="NIF3 (NGG1p interacting factor 3)-like"/>
    <property type="match status" value="2"/>
</dbReference>
<evidence type="ECO:0000313" key="6">
    <source>
        <dbReference type="EMBL" id="MBM6699463.1"/>
    </source>
</evidence>
<dbReference type="InterPro" id="IPR036069">
    <property type="entry name" value="DUF34/NIF3_sf"/>
</dbReference>
<evidence type="ECO:0000256" key="5">
    <source>
        <dbReference type="PIRSR" id="PIRSR602678-1"/>
    </source>
</evidence>
<dbReference type="Pfam" id="PF01784">
    <property type="entry name" value="DUF34_NIF3"/>
    <property type="match status" value="1"/>
</dbReference>
<dbReference type="Proteomes" id="UP000718821">
    <property type="component" value="Unassembled WGS sequence"/>
</dbReference>
<reference evidence="6" key="1">
    <citation type="submission" date="2020-08" db="EMBL/GenBank/DDBJ databases">
        <authorList>
            <person name="Cejkova D."/>
            <person name="Kubasova T."/>
            <person name="Jahodarova E."/>
            <person name="Rychlik I."/>
        </authorList>
    </citation>
    <scope>NUCLEOTIDE SEQUENCE</scope>
    <source>
        <strain evidence="6">An836</strain>
    </source>
</reference>
<comment type="similarity">
    <text evidence="1">Belongs to the GTP cyclohydrolase I type 2/NIF3 family.</text>
</comment>
<evidence type="ECO:0000256" key="2">
    <source>
        <dbReference type="ARBA" id="ARBA00011643"/>
    </source>
</evidence>
<evidence type="ECO:0000313" key="7">
    <source>
        <dbReference type="Proteomes" id="UP000718821"/>
    </source>
</evidence>
<proteinExistence type="inferred from homology"/>
<keyword evidence="4 5" id="KW-0479">Metal-binding</keyword>
<comment type="subunit">
    <text evidence="2">Homohexamer.</text>
</comment>
<dbReference type="InterPro" id="IPR002678">
    <property type="entry name" value="DUF34/NIF3"/>
</dbReference>
<accession>A0A938WXK5</accession>
<evidence type="ECO:0000256" key="3">
    <source>
        <dbReference type="ARBA" id="ARBA00022112"/>
    </source>
</evidence>
<dbReference type="FunFam" id="3.40.1390.30:FF:000001">
    <property type="entry name" value="GTP cyclohydrolase 1 type 2"/>
    <property type="match status" value="1"/>
</dbReference>
<sequence length="311" mass="33192">MTTLATAVQALEGLYPLRYAEDWDHPGLIVGDLMAPVERVAFAADPTAAIVERAIDWGADLIVSHHPLLFRAVHQVSGLGPRGDIVRRLNESHCALWVGHTNADASWRGVGMAAADAFGLTDQTPLTPIDDPTAAHPVGLGRVGRLPEPMTLRDFARRVYDALPMHPAGGIQVAGDPSMTVRTVALLPGSGDSLFDEARASGADVYVTSDLRHHPALDALEQARYEARMRACGVALGQGDANLRPALINTPHSAIESIWFSYALEDVPAAIEALGGARPECVWFRDVTDPWSLAITPAGEAEPVDGTDLAR</sequence>
<gene>
    <name evidence="6" type="ORF">H7U32_03835</name>
</gene>
<feature type="binding site" evidence="5">
    <location>
        <position position="66"/>
    </location>
    <ligand>
        <name>a divalent metal cation</name>
        <dbReference type="ChEBI" id="CHEBI:60240"/>
        <label>1</label>
    </ligand>
</feature>
<dbReference type="RefSeq" id="WP_204468235.1">
    <property type="nucleotide sequence ID" value="NZ_JACLYU010000004.1"/>
</dbReference>
<dbReference type="AlphaFoldDB" id="A0A938WXK5"/>
<dbReference type="PANTHER" id="PTHR13799">
    <property type="entry name" value="NGG1 INTERACTING FACTOR 3"/>
    <property type="match status" value="1"/>
</dbReference>
<evidence type="ECO:0000256" key="1">
    <source>
        <dbReference type="ARBA" id="ARBA00006964"/>
    </source>
</evidence>
<dbReference type="EMBL" id="JACLYU010000004">
    <property type="protein sequence ID" value="MBM6699463.1"/>
    <property type="molecule type" value="Genomic_DNA"/>
</dbReference>
<comment type="caution">
    <text evidence="6">The sequence shown here is derived from an EMBL/GenBank/DDBJ whole genome shotgun (WGS) entry which is preliminary data.</text>
</comment>
<reference evidence="6" key="2">
    <citation type="journal article" date="2021" name="Sci. Rep.">
        <title>The distribution of antibiotic resistance genes in chicken gut microbiota commensals.</title>
        <authorList>
            <person name="Juricova H."/>
            <person name="Matiasovicova J."/>
            <person name="Kubasova T."/>
            <person name="Cejkova D."/>
            <person name="Rychlik I."/>
        </authorList>
    </citation>
    <scope>NUCLEOTIDE SEQUENCE</scope>
    <source>
        <strain evidence="6">An836</strain>
    </source>
</reference>
<name>A0A938WXK5_9BIFI</name>
<keyword evidence="7" id="KW-1185">Reference proteome</keyword>
<dbReference type="PANTHER" id="PTHR13799:SF14">
    <property type="entry name" value="GTP CYCLOHYDROLASE 1 TYPE 2 HOMOLOG"/>
    <property type="match status" value="1"/>
</dbReference>
<feature type="binding site" evidence="5">
    <location>
        <position position="104"/>
    </location>
    <ligand>
        <name>a divalent metal cation</name>
        <dbReference type="ChEBI" id="CHEBI:60240"/>
        <label>1</label>
    </ligand>
</feature>